<proteinExistence type="predicted"/>
<feature type="domain" description="DUF1835" evidence="1">
    <location>
        <begin position="5"/>
        <end position="108"/>
    </location>
</feature>
<dbReference type="InterPro" id="IPR014973">
    <property type="entry name" value="DUF1835"/>
</dbReference>
<dbReference type="Proteomes" id="UP000198942">
    <property type="component" value="Unassembled WGS sequence"/>
</dbReference>
<sequence>MNSILHILNGDAALDGFDQTGLDGDVMVWREVFSEGPLQENILSGSFWSARRDWINKTFNAPEGDYQHKVLDELGKLNSQYKEINLWFEFDLHCQINLLGVLEMLSLKTDMSAPAIYLICLADCIQFDNKKGLGELNGEQFEELYDARERLNEWELGLAFDAWRLYVNNDLEGLEKWLDENTFWGGVPLLKSALKAHLKRMQTNADGLTYIEQRLLDIYNNGAKTKIEIYHAFWKSESIFGMGDSEIDIYLNKLKEKGLIEV</sequence>
<name>A0A1H8PLJ5_9SPHI</name>
<evidence type="ECO:0000259" key="1">
    <source>
        <dbReference type="Pfam" id="PF08874"/>
    </source>
</evidence>
<gene>
    <name evidence="2" type="ORF">SAMN05192574_10853</name>
</gene>
<dbReference type="EMBL" id="FOCL01000008">
    <property type="protein sequence ID" value="SEO42646.1"/>
    <property type="molecule type" value="Genomic_DNA"/>
</dbReference>
<accession>A0A1H8PLJ5</accession>
<dbReference type="STRING" id="551995.SAMN05192574_10853"/>
<organism evidence="2 3">
    <name type="scientific">Mucilaginibacter gossypiicola</name>
    <dbReference type="NCBI Taxonomy" id="551995"/>
    <lineage>
        <taxon>Bacteria</taxon>
        <taxon>Pseudomonadati</taxon>
        <taxon>Bacteroidota</taxon>
        <taxon>Sphingobacteriia</taxon>
        <taxon>Sphingobacteriales</taxon>
        <taxon>Sphingobacteriaceae</taxon>
        <taxon>Mucilaginibacter</taxon>
    </lineage>
</organism>
<evidence type="ECO:0000313" key="3">
    <source>
        <dbReference type="Proteomes" id="UP000198942"/>
    </source>
</evidence>
<evidence type="ECO:0000313" key="2">
    <source>
        <dbReference type="EMBL" id="SEO42646.1"/>
    </source>
</evidence>
<dbReference type="RefSeq" id="WP_091215012.1">
    <property type="nucleotide sequence ID" value="NZ_FOCL01000008.1"/>
</dbReference>
<protein>
    <recommendedName>
        <fullName evidence="1">DUF1835 domain-containing protein</fullName>
    </recommendedName>
</protein>
<dbReference type="AlphaFoldDB" id="A0A1H8PLJ5"/>
<dbReference type="OrthoDB" id="127805at2"/>
<reference evidence="3" key="1">
    <citation type="submission" date="2016-10" db="EMBL/GenBank/DDBJ databases">
        <authorList>
            <person name="Varghese N."/>
            <person name="Submissions S."/>
        </authorList>
    </citation>
    <scope>NUCLEOTIDE SEQUENCE [LARGE SCALE GENOMIC DNA]</scope>
    <source>
        <strain evidence="3">Gh-48</strain>
    </source>
</reference>
<keyword evidence="3" id="KW-1185">Reference proteome</keyword>
<dbReference type="Pfam" id="PF08874">
    <property type="entry name" value="DUF1835"/>
    <property type="match status" value="1"/>
</dbReference>